<dbReference type="Proteomes" id="UP001301350">
    <property type="component" value="Unassembled WGS sequence"/>
</dbReference>
<feature type="compositionally biased region" description="Pro residues" evidence="3">
    <location>
        <begin position="583"/>
        <end position="593"/>
    </location>
</feature>
<dbReference type="PROSITE" id="PS51375">
    <property type="entry name" value="PPR"/>
    <property type="match status" value="2"/>
</dbReference>
<sequence length="706" mass="77543">MQLGRSLWVSTGIFLSDSRAVRWPLFYRAPTSSAQRVTAVQQQQRLGGVRWRGRVTPAEERRRERRQRARHWREKYGPLSEGARSLRAAEAQRAHQVEERKVPLNLPKYRQLYRMLMRGGLERAAEAAPTASALERGVLAVDGDAADCRVVDGWSDERYAVEAGRQEERLESDAAPLALRESLHLARQYYRRQGEWFHGTADDTAVDETSATESVASIAEQQRREQLDRSVRRILWALAPAPAADTEAALQTRPFDPTAYDAFLARPSVAAADALLRPDLRQLGAYTMLMLALARAGHFAATVTVFEVMQKRGCRRVDTVVYNVVIKALAHLGEVERIVMLIAEMQRRSDEADAARNGVVAVEPDARTFLYAMVGCARRGDAEAAERLARLAAGQQHGAAADDEPPERLWPLLPLPLLRWLAPAYAYQGRVAETLALLAEWRHRQASPSSRSRIRHERRSVFPEGTSGVPFVSAAFTSVREAARRARQSMRGEALADTLRERNRELEALRAWCWPDTPGADPMKGNEGMPDVYGQPLGSAADRTRLAQGLVGAKAALLRRSEVRQWLGFDPSPSAATPGHSAAPPPTPPPPPLVPLNTSLALEVLRMAAAMGDAATATDVLSRTALPGTDAVAHAPRLYAAVALARGGEWQAASTLLRDTAGFDPARSAVDADCLREVYRACQDDTLRAQVLAQLGVEAVAVVDKP</sequence>
<evidence type="ECO:0000256" key="2">
    <source>
        <dbReference type="PROSITE-ProRule" id="PRU00708"/>
    </source>
</evidence>
<dbReference type="NCBIfam" id="TIGR00756">
    <property type="entry name" value="PPR"/>
    <property type="match status" value="2"/>
</dbReference>
<reference evidence="4 5" key="1">
    <citation type="submission" date="2022-07" db="EMBL/GenBank/DDBJ databases">
        <title>Genome-wide signatures of adaptation to extreme environments.</title>
        <authorList>
            <person name="Cho C.H."/>
            <person name="Yoon H.S."/>
        </authorList>
    </citation>
    <scope>NUCLEOTIDE SEQUENCE [LARGE SCALE GENOMIC DNA]</scope>
    <source>
        <strain evidence="4 5">DBV 063 E5</strain>
    </source>
</reference>
<feature type="compositionally biased region" description="Low complexity" evidence="3">
    <location>
        <begin position="571"/>
        <end position="582"/>
    </location>
</feature>
<dbReference type="EMBL" id="JANCYW010000017">
    <property type="protein sequence ID" value="KAK4538370.1"/>
    <property type="molecule type" value="Genomic_DNA"/>
</dbReference>
<gene>
    <name evidence="4" type="ORF">CDCA_CDCA17G4395</name>
</gene>
<evidence type="ECO:0000313" key="4">
    <source>
        <dbReference type="EMBL" id="KAK4538370.1"/>
    </source>
</evidence>
<evidence type="ECO:0000256" key="1">
    <source>
        <dbReference type="ARBA" id="ARBA00022737"/>
    </source>
</evidence>
<dbReference type="Pfam" id="PF01535">
    <property type="entry name" value="PPR"/>
    <property type="match status" value="2"/>
</dbReference>
<accession>A0AAV9J1A4</accession>
<protein>
    <submittedName>
        <fullName evidence="4">Uncharacterized protein</fullName>
    </submittedName>
</protein>
<dbReference type="PANTHER" id="PTHR47447">
    <property type="entry name" value="OS03G0856100 PROTEIN"/>
    <property type="match status" value="1"/>
</dbReference>
<organism evidence="4 5">
    <name type="scientific">Cyanidium caldarium</name>
    <name type="common">Red alga</name>
    <dbReference type="NCBI Taxonomy" id="2771"/>
    <lineage>
        <taxon>Eukaryota</taxon>
        <taxon>Rhodophyta</taxon>
        <taxon>Bangiophyceae</taxon>
        <taxon>Cyanidiales</taxon>
        <taxon>Cyanidiaceae</taxon>
        <taxon>Cyanidium</taxon>
    </lineage>
</organism>
<dbReference type="PANTHER" id="PTHR47447:SF17">
    <property type="entry name" value="OS12G0638900 PROTEIN"/>
    <property type="match status" value="1"/>
</dbReference>
<evidence type="ECO:0000313" key="5">
    <source>
        <dbReference type="Proteomes" id="UP001301350"/>
    </source>
</evidence>
<feature type="region of interest" description="Disordered" evidence="3">
    <location>
        <begin position="569"/>
        <end position="593"/>
    </location>
</feature>
<dbReference type="InterPro" id="IPR011990">
    <property type="entry name" value="TPR-like_helical_dom_sf"/>
</dbReference>
<proteinExistence type="predicted"/>
<feature type="repeat" description="PPR" evidence="2">
    <location>
        <begin position="318"/>
        <end position="352"/>
    </location>
</feature>
<comment type="caution">
    <text evidence="4">The sequence shown here is derived from an EMBL/GenBank/DDBJ whole genome shotgun (WGS) entry which is preliminary data.</text>
</comment>
<name>A0AAV9J1A4_CYACA</name>
<feature type="repeat" description="PPR" evidence="2">
    <location>
        <begin position="282"/>
        <end position="316"/>
    </location>
</feature>
<dbReference type="Gene3D" id="1.25.40.10">
    <property type="entry name" value="Tetratricopeptide repeat domain"/>
    <property type="match status" value="1"/>
</dbReference>
<dbReference type="InterPro" id="IPR002885">
    <property type="entry name" value="PPR_rpt"/>
</dbReference>
<evidence type="ECO:0000256" key="3">
    <source>
        <dbReference type="SAM" id="MobiDB-lite"/>
    </source>
</evidence>
<keyword evidence="5" id="KW-1185">Reference proteome</keyword>
<keyword evidence="1" id="KW-0677">Repeat</keyword>
<dbReference type="AlphaFoldDB" id="A0AAV9J1A4"/>